<dbReference type="RefSeq" id="WP_121524524.1">
    <property type="nucleotide sequence ID" value="NZ_RCHR01000007.1"/>
</dbReference>
<feature type="compositionally biased region" description="Acidic residues" evidence="6">
    <location>
        <begin position="186"/>
        <end position="203"/>
    </location>
</feature>
<dbReference type="SUPFAM" id="SSF50715">
    <property type="entry name" value="Ribosomal protein L25-like"/>
    <property type="match status" value="1"/>
</dbReference>
<dbReference type="CDD" id="cd00495">
    <property type="entry name" value="Ribosomal_L25_TL5_CTC"/>
    <property type="match status" value="1"/>
</dbReference>
<dbReference type="HAMAP" id="MF_01334">
    <property type="entry name" value="Ribosomal_bL25_CTC"/>
    <property type="match status" value="1"/>
</dbReference>
<keyword evidence="4 5" id="KW-0687">Ribonucleoprotein</keyword>
<keyword evidence="10" id="KW-1185">Reference proteome</keyword>
<dbReference type="InterPro" id="IPR020930">
    <property type="entry name" value="Ribosomal_uL5_bac-type"/>
</dbReference>
<comment type="similarity">
    <text evidence="5">Belongs to the bacterial ribosomal protein bL25 family. CTC subfamily.</text>
</comment>
<dbReference type="InterPro" id="IPR037121">
    <property type="entry name" value="Ribosomal_bL25_C"/>
</dbReference>
<keyword evidence="1 5" id="KW-0699">rRNA-binding</keyword>
<evidence type="ECO:0000256" key="5">
    <source>
        <dbReference type="HAMAP-Rule" id="MF_01334"/>
    </source>
</evidence>
<comment type="subunit">
    <text evidence="5">Part of the 50S ribosomal subunit; part of the 5S rRNA/L5/L18/L25 subcomplex. Contacts the 5S rRNA. Binds to the 5S rRNA independently of L5 and L18.</text>
</comment>
<dbReference type="InterPro" id="IPR011035">
    <property type="entry name" value="Ribosomal_bL25/Gln-tRNA_synth"/>
</dbReference>
<comment type="caution">
    <text evidence="9">The sequence shown here is derived from an EMBL/GenBank/DDBJ whole genome shotgun (WGS) entry which is preliminary data.</text>
</comment>
<gene>
    <name evidence="5" type="primary">rplY</name>
    <name evidence="5" type="synonym">ctc</name>
    <name evidence="9" type="ORF">D8M04_16555</name>
</gene>
<accession>A0A498D2D5</accession>
<dbReference type="Gene3D" id="2.40.240.10">
    <property type="entry name" value="Ribosomal Protein L25, Chain P"/>
    <property type="match status" value="1"/>
</dbReference>
<dbReference type="InterPro" id="IPR020056">
    <property type="entry name" value="Rbsml_bL25/Gln-tRNA_synth_N"/>
</dbReference>
<dbReference type="InterPro" id="IPR029751">
    <property type="entry name" value="Ribosomal_L25_dom"/>
</dbReference>
<evidence type="ECO:0000256" key="6">
    <source>
        <dbReference type="SAM" id="MobiDB-lite"/>
    </source>
</evidence>
<evidence type="ECO:0000259" key="8">
    <source>
        <dbReference type="Pfam" id="PF14693"/>
    </source>
</evidence>
<dbReference type="GO" id="GO:0008097">
    <property type="term" value="F:5S rRNA binding"/>
    <property type="evidence" value="ECO:0007669"/>
    <property type="project" value="InterPro"/>
</dbReference>
<dbReference type="PANTHER" id="PTHR33284">
    <property type="entry name" value="RIBOSOMAL PROTEIN L25/GLN-TRNA SYNTHETASE, ANTI-CODON-BINDING DOMAIN-CONTAINING PROTEIN"/>
    <property type="match status" value="1"/>
</dbReference>
<reference evidence="9 10" key="1">
    <citation type="submission" date="2018-10" db="EMBL/GenBank/DDBJ databases">
        <title>Oceanobacillus sp. YLB-02 draft genome.</title>
        <authorList>
            <person name="Yu L."/>
        </authorList>
    </citation>
    <scope>NUCLEOTIDE SEQUENCE [LARGE SCALE GENOMIC DNA]</scope>
    <source>
        <strain evidence="9 10">YLB-02</strain>
    </source>
</reference>
<evidence type="ECO:0000256" key="4">
    <source>
        <dbReference type="ARBA" id="ARBA00023274"/>
    </source>
</evidence>
<dbReference type="NCBIfam" id="NF004133">
    <property type="entry name" value="PRK05618.2-4"/>
    <property type="match status" value="1"/>
</dbReference>
<evidence type="ECO:0000313" key="10">
    <source>
        <dbReference type="Proteomes" id="UP000270219"/>
    </source>
</evidence>
<dbReference type="GO" id="GO:0022625">
    <property type="term" value="C:cytosolic large ribosomal subunit"/>
    <property type="evidence" value="ECO:0007669"/>
    <property type="project" value="TreeGrafter"/>
</dbReference>
<dbReference type="NCBIfam" id="TIGR00731">
    <property type="entry name" value="bL25_bact_ctc"/>
    <property type="match status" value="1"/>
</dbReference>
<dbReference type="GO" id="GO:0003735">
    <property type="term" value="F:structural constituent of ribosome"/>
    <property type="evidence" value="ECO:0007669"/>
    <property type="project" value="InterPro"/>
</dbReference>
<feature type="region of interest" description="Disordered" evidence="6">
    <location>
        <begin position="1"/>
        <end position="33"/>
    </location>
</feature>
<feature type="domain" description="Large ribosomal subunit protein bL25 L25" evidence="7">
    <location>
        <begin position="5"/>
        <end position="92"/>
    </location>
</feature>
<protein>
    <recommendedName>
        <fullName evidence="5">Large ribosomal subunit protein bL25</fullName>
    </recommendedName>
    <alternativeName>
        <fullName evidence="5">General stress protein CTC</fullName>
    </alternativeName>
</protein>
<dbReference type="GO" id="GO:0006412">
    <property type="term" value="P:translation"/>
    <property type="evidence" value="ECO:0007669"/>
    <property type="project" value="UniProtKB-UniRule"/>
</dbReference>
<evidence type="ECO:0000256" key="2">
    <source>
        <dbReference type="ARBA" id="ARBA00022884"/>
    </source>
</evidence>
<keyword evidence="3 5" id="KW-0689">Ribosomal protein</keyword>
<name>A0A498D2D5_9BACI</name>
<proteinExistence type="inferred from homology"/>
<dbReference type="Proteomes" id="UP000270219">
    <property type="component" value="Unassembled WGS sequence"/>
</dbReference>
<evidence type="ECO:0000256" key="1">
    <source>
        <dbReference type="ARBA" id="ARBA00022730"/>
    </source>
</evidence>
<organism evidence="9 10">
    <name type="scientific">Oceanobacillus piezotolerans</name>
    <dbReference type="NCBI Taxonomy" id="2448030"/>
    <lineage>
        <taxon>Bacteria</taxon>
        <taxon>Bacillati</taxon>
        <taxon>Bacillota</taxon>
        <taxon>Bacilli</taxon>
        <taxon>Bacillales</taxon>
        <taxon>Bacillaceae</taxon>
        <taxon>Oceanobacillus</taxon>
    </lineage>
</organism>
<dbReference type="Pfam" id="PF01386">
    <property type="entry name" value="Ribosomal_L25p"/>
    <property type="match status" value="1"/>
</dbReference>
<evidence type="ECO:0000259" key="7">
    <source>
        <dbReference type="Pfam" id="PF01386"/>
    </source>
</evidence>
<evidence type="ECO:0000256" key="3">
    <source>
        <dbReference type="ARBA" id="ARBA00022980"/>
    </source>
</evidence>
<feature type="region of interest" description="Disordered" evidence="6">
    <location>
        <begin position="178"/>
        <end position="203"/>
    </location>
</feature>
<sequence>MSISLKVSKREDLTKSNTKQLRESGQVPGVLYGKDQDPQPIAVDSIELLKTIRDQGKNAILTLEIADDQKVDVMFHDYQMDPIKNELLHADFYKANMSEAMDVSVPLKVVGEPKEGILQQPLFEVQLRAKPGDIPEEVSIDVSNLNLGESLTIADLTADDKYEILDDQEKTIVTILQPDAFKEPEQLPEEDAEAESSEENDKE</sequence>
<dbReference type="EMBL" id="RCHR01000007">
    <property type="protein sequence ID" value="RLL41683.1"/>
    <property type="molecule type" value="Genomic_DNA"/>
</dbReference>
<dbReference type="PANTHER" id="PTHR33284:SF1">
    <property type="entry name" value="RIBOSOMAL PROTEIN L25_GLN-TRNA SYNTHETASE, ANTI-CODON-BINDING DOMAIN-CONTAINING PROTEIN"/>
    <property type="match status" value="1"/>
</dbReference>
<dbReference type="AlphaFoldDB" id="A0A498D2D5"/>
<dbReference type="InterPro" id="IPR020057">
    <property type="entry name" value="Ribosomal_bL25_b-dom"/>
</dbReference>
<feature type="domain" description="Large ribosomal subunit protein bL25 beta" evidence="8">
    <location>
        <begin position="101"/>
        <end position="178"/>
    </location>
</feature>
<dbReference type="InterPro" id="IPR001021">
    <property type="entry name" value="Ribosomal_bL25_long"/>
</dbReference>
<dbReference type="OrthoDB" id="9790002at2"/>
<comment type="function">
    <text evidence="5">This is one of the proteins that binds to the 5S RNA in the ribosome where it forms part of the central protuberance.</text>
</comment>
<keyword evidence="2 5" id="KW-0694">RNA-binding</keyword>
<evidence type="ECO:0000313" key="9">
    <source>
        <dbReference type="EMBL" id="RLL41683.1"/>
    </source>
</evidence>
<dbReference type="Gene3D" id="2.170.120.20">
    <property type="entry name" value="Ribosomal protein L25, beta domain"/>
    <property type="match status" value="1"/>
</dbReference>
<dbReference type="Pfam" id="PF14693">
    <property type="entry name" value="Ribosomal_TL5_C"/>
    <property type="match status" value="1"/>
</dbReference>